<keyword evidence="2" id="KW-0805">Transcription regulation</keyword>
<dbReference type="Proteomes" id="UP001597525">
    <property type="component" value="Unassembled WGS sequence"/>
</dbReference>
<gene>
    <name evidence="7" type="ORF">ACFS7Y_03245</name>
</gene>
<dbReference type="RefSeq" id="WP_320184172.1">
    <property type="nucleotide sequence ID" value="NZ_CP138332.1"/>
</dbReference>
<dbReference type="InterPro" id="IPR039425">
    <property type="entry name" value="RNA_pol_sigma-70-like"/>
</dbReference>
<dbReference type="InterPro" id="IPR014327">
    <property type="entry name" value="RNA_pol_sigma70_bacteroid"/>
</dbReference>
<reference evidence="8" key="1">
    <citation type="journal article" date="2019" name="Int. J. Syst. Evol. Microbiol.">
        <title>The Global Catalogue of Microorganisms (GCM) 10K type strain sequencing project: providing services to taxonomists for standard genome sequencing and annotation.</title>
        <authorList>
            <consortium name="The Broad Institute Genomics Platform"/>
            <consortium name="The Broad Institute Genome Sequencing Center for Infectious Disease"/>
            <person name="Wu L."/>
            <person name="Ma J."/>
        </authorList>
    </citation>
    <scope>NUCLEOTIDE SEQUENCE [LARGE SCALE GENOMIC DNA]</scope>
    <source>
        <strain evidence="8">KCTC 22814</strain>
    </source>
</reference>
<dbReference type="Gene3D" id="1.10.1740.10">
    <property type="match status" value="1"/>
</dbReference>
<dbReference type="Pfam" id="PF04542">
    <property type="entry name" value="Sigma70_r2"/>
    <property type="match status" value="1"/>
</dbReference>
<evidence type="ECO:0000256" key="1">
    <source>
        <dbReference type="ARBA" id="ARBA00010641"/>
    </source>
</evidence>
<dbReference type="SUPFAM" id="SSF88659">
    <property type="entry name" value="Sigma3 and sigma4 domains of RNA polymerase sigma factors"/>
    <property type="match status" value="1"/>
</dbReference>
<dbReference type="PANTHER" id="PTHR43133:SF46">
    <property type="entry name" value="RNA POLYMERASE SIGMA-70 FACTOR ECF SUBFAMILY"/>
    <property type="match status" value="1"/>
</dbReference>
<keyword evidence="3" id="KW-0731">Sigma factor</keyword>
<dbReference type="Gene3D" id="1.10.10.10">
    <property type="entry name" value="Winged helix-like DNA-binding domain superfamily/Winged helix DNA-binding domain"/>
    <property type="match status" value="1"/>
</dbReference>
<dbReference type="PANTHER" id="PTHR43133">
    <property type="entry name" value="RNA POLYMERASE ECF-TYPE SIGMA FACTO"/>
    <property type="match status" value="1"/>
</dbReference>
<evidence type="ECO:0000256" key="4">
    <source>
        <dbReference type="ARBA" id="ARBA00023163"/>
    </source>
</evidence>
<dbReference type="InterPro" id="IPR013324">
    <property type="entry name" value="RNA_pol_sigma_r3/r4-like"/>
</dbReference>
<evidence type="ECO:0000313" key="7">
    <source>
        <dbReference type="EMBL" id="MFD2966383.1"/>
    </source>
</evidence>
<proteinExistence type="inferred from homology"/>
<evidence type="ECO:0000259" key="5">
    <source>
        <dbReference type="Pfam" id="PF04542"/>
    </source>
</evidence>
<keyword evidence="8" id="KW-1185">Reference proteome</keyword>
<evidence type="ECO:0000259" key="6">
    <source>
        <dbReference type="Pfam" id="PF08281"/>
    </source>
</evidence>
<name>A0ABW6BA04_9SPHI</name>
<dbReference type="NCBIfam" id="TIGR02985">
    <property type="entry name" value="Sig70_bacteroi1"/>
    <property type="match status" value="1"/>
</dbReference>
<dbReference type="CDD" id="cd06171">
    <property type="entry name" value="Sigma70_r4"/>
    <property type="match status" value="1"/>
</dbReference>
<keyword evidence="4" id="KW-0804">Transcription</keyword>
<evidence type="ECO:0000256" key="2">
    <source>
        <dbReference type="ARBA" id="ARBA00023015"/>
    </source>
</evidence>
<comment type="similarity">
    <text evidence="1">Belongs to the sigma-70 factor family. ECF subfamily.</text>
</comment>
<dbReference type="NCBIfam" id="TIGR02937">
    <property type="entry name" value="sigma70-ECF"/>
    <property type="match status" value="1"/>
</dbReference>
<comment type="caution">
    <text evidence="7">The sequence shown here is derived from an EMBL/GenBank/DDBJ whole genome shotgun (WGS) entry which is preliminary data.</text>
</comment>
<dbReference type="InterPro" id="IPR007627">
    <property type="entry name" value="RNA_pol_sigma70_r2"/>
</dbReference>
<evidence type="ECO:0000256" key="3">
    <source>
        <dbReference type="ARBA" id="ARBA00023082"/>
    </source>
</evidence>
<sequence>MDDKQLLEGIISSRQLAFSTFFHSYWKDFYSYVQRIVNDDDESIDILQDTFATLWENREKLAHVQSLKGYVYTIIHHKAVASIKNNIKLRNLKDELYAYFPQHDDRLIHEVNARELATLIQEEIQKLPPRMREIFLLSRNEQLSYREIAQQLAISENTVKKQVSLSLKQLKQRIDNAYVTKSVGAVSICKALALIDQL</sequence>
<feature type="domain" description="RNA polymerase sigma factor 70 region 4 type 2" evidence="6">
    <location>
        <begin position="119"/>
        <end position="170"/>
    </location>
</feature>
<dbReference type="InterPro" id="IPR036388">
    <property type="entry name" value="WH-like_DNA-bd_sf"/>
</dbReference>
<accession>A0ABW6BA04</accession>
<evidence type="ECO:0000313" key="8">
    <source>
        <dbReference type="Proteomes" id="UP001597525"/>
    </source>
</evidence>
<dbReference type="InterPro" id="IPR013249">
    <property type="entry name" value="RNA_pol_sigma70_r4_t2"/>
</dbReference>
<feature type="domain" description="RNA polymerase sigma-70 region 2" evidence="5">
    <location>
        <begin position="22"/>
        <end position="84"/>
    </location>
</feature>
<dbReference type="InterPro" id="IPR013325">
    <property type="entry name" value="RNA_pol_sigma_r2"/>
</dbReference>
<dbReference type="Pfam" id="PF08281">
    <property type="entry name" value="Sigma70_r4_2"/>
    <property type="match status" value="1"/>
</dbReference>
<organism evidence="7 8">
    <name type="scientific">Sphingobacterium bambusae</name>
    <dbReference type="NCBI Taxonomy" id="662858"/>
    <lineage>
        <taxon>Bacteria</taxon>
        <taxon>Pseudomonadati</taxon>
        <taxon>Bacteroidota</taxon>
        <taxon>Sphingobacteriia</taxon>
        <taxon>Sphingobacteriales</taxon>
        <taxon>Sphingobacteriaceae</taxon>
        <taxon>Sphingobacterium</taxon>
    </lineage>
</organism>
<dbReference type="InterPro" id="IPR014284">
    <property type="entry name" value="RNA_pol_sigma-70_dom"/>
</dbReference>
<dbReference type="EMBL" id="JBHUPB010000003">
    <property type="protein sequence ID" value="MFD2966383.1"/>
    <property type="molecule type" value="Genomic_DNA"/>
</dbReference>
<dbReference type="SUPFAM" id="SSF88946">
    <property type="entry name" value="Sigma2 domain of RNA polymerase sigma factors"/>
    <property type="match status" value="1"/>
</dbReference>
<protein>
    <submittedName>
        <fullName evidence="7">RNA polymerase sigma factor</fullName>
    </submittedName>
</protein>